<dbReference type="Pfam" id="PF13604">
    <property type="entry name" value="AAA_30"/>
    <property type="match status" value="1"/>
</dbReference>
<sequence length="1115" mass="120798">MMSVSNVAAGAAASGYYHAEGYYVAGSAEAQAAASWAGSAAERLAEMGQKEFQGPVDDATFSAMLEGHAPPTEKDGQGKWKDGQTLGRMVDGERQHRSGIDLTFSASKSVSVMGLVVGDERVVEAHDQAVKSTMAYAEANFIKTRREVNGEITQVPGKMVAGLFRHDTSRAMDPQLHTHAVIQNMVLGEDGKWTALSNEEIYRNKMLLGAIYRNELAQNLEKAGFEVDRVGKDGITEIRGVPQQLMDGFSKRRQEIIAALEERGVEKTAIDSALAALATRPDKVKGVDRAELKAAWEKEAEGFGVTMDQLKGISERVRFEAATRLPGVTRDGAEINQTAEDRAAAVVEFAIEHLSERNAVYSDGDIKKIALSRAQTVGIHEIEAAIAQKEESGRLVAVHVHDWKERQSADGLQPGQGFTGTIISHGAAPYNNDPKNKESYFVTVQTRYGEQTVWGAGLGQQAANISVAVGDLVHLSVTSQTPVVVRTEDGKTINTHRNDWTVELLERSQDRENSGKVLEKETLRLYTDDITLAHETAVLMAFRTARREGGVSLPGRTRPNGSLVASGDALLKQQLSNSTLTEGQKEAVTVGLTGQGRFVGVQGYAGTGKTFMLETMVKYAEKAGYSVEGLAPTQKAAGELQEAIPGSGTVASYLLAAARGDIRGDKSKTILAVDEAGMLSTRDMRALLETANEAQYARVVLVGDVKQLDAVSAGSPFAQLQKEGLPTALMTDIQRQRTDEGRDAVLYAIRGEIKAAFENIKDIRTPGESSGVSEHVASAWLDLHSSVRERTGIVVLTNKVRQAVNEEIRKGLKAEHRLAEQDHRLDTLRPLSFTTAERREAGSFKPGDVLLALRKMGGLEVNKLYEVAETHGRSNAITVRAQEGGPALRLKLGNETTIPTAFAVFEKGERDFSVGDKVKFAISDREAGIINGARGVIGKISSAGVDVILQNGQKTTLAPETLAARGMDHAYAATAHDFQGATVDRIIVGMSANENLSNQKSFYVNISRSRDEVTLITDKPDKLADNIEKNSGERPTALDAYAQRLADERQAELAKAEHKEAPSPAPTHAETNEFLRGQAEKLRDADGPRERSDHELGETLKEIEQMQKVKEGPIR</sequence>
<dbReference type="Pfam" id="PF08751">
    <property type="entry name" value="TrwC"/>
    <property type="match status" value="1"/>
</dbReference>
<dbReference type="EMBL" id="VSSQ01000349">
    <property type="protein sequence ID" value="MPL92139.1"/>
    <property type="molecule type" value="Genomic_DNA"/>
</dbReference>
<dbReference type="GO" id="GO:0016787">
    <property type="term" value="F:hydrolase activity"/>
    <property type="evidence" value="ECO:0007669"/>
    <property type="project" value="UniProtKB-KW"/>
</dbReference>
<dbReference type="NCBIfam" id="NF041492">
    <property type="entry name" value="MobF"/>
    <property type="match status" value="1"/>
</dbReference>
<dbReference type="CDD" id="cd18809">
    <property type="entry name" value="SF1_C_RecD"/>
    <property type="match status" value="1"/>
</dbReference>
<name>A0A644VL54_9ZZZZ</name>
<proteinExistence type="predicted"/>
<evidence type="ECO:0000313" key="3">
    <source>
        <dbReference type="EMBL" id="MPL92139.1"/>
    </source>
</evidence>
<dbReference type="InterPro" id="IPR027417">
    <property type="entry name" value="P-loop_NTPase"/>
</dbReference>
<keyword evidence="3" id="KW-0547">Nucleotide-binding</keyword>
<dbReference type="InterPro" id="IPR014059">
    <property type="entry name" value="TraI/TrwC_relax"/>
</dbReference>
<reference evidence="3" key="1">
    <citation type="submission" date="2019-08" db="EMBL/GenBank/DDBJ databases">
        <authorList>
            <person name="Kucharzyk K."/>
            <person name="Murdoch R.W."/>
            <person name="Higgins S."/>
            <person name="Loffler F."/>
        </authorList>
    </citation>
    <scope>NUCLEOTIDE SEQUENCE</scope>
</reference>
<keyword evidence="3" id="KW-0067">ATP-binding</keyword>
<accession>A0A644VL54</accession>
<comment type="caution">
    <text evidence="3">The sequence shown here is derived from an EMBL/GenBank/DDBJ whole genome shotgun (WGS) entry which is preliminary data.</text>
</comment>
<dbReference type="SUPFAM" id="SSF52540">
    <property type="entry name" value="P-loop containing nucleoside triphosphate hydrolases"/>
    <property type="match status" value="2"/>
</dbReference>
<feature type="compositionally biased region" description="Basic and acidic residues" evidence="1">
    <location>
        <begin position="1050"/>
        <end position="1061"/>
    </location>
</feature>
<feature type="region of interest" description="Disordered" evidence="1">
    <location>
        <begin position="1050"/>
        <end position="1115"/>
    </location>
</feature>
<evidence type="ECO:0000259" key="2">
    <source>
        <dbReference type="Pfam" id="PF08751"/>
    </source>
</evidence>
<evidence type="ECO:0000256" key="1">
    <source>
        <dbReference type="SAM" id="MobiDB-lite"/>
    </source>
</evidence>
<organism evidence="3">
    <name type="scientific">bioreactor metagenome</name>
    <dbReference type="NCBI Taxonomy" id="1076179"/>
    <lineage>
        <taxon>unclassified sequences</taxon>
        <taxon>metagenomes</taxon>
        <taxon>ecological metagenomes</taxon>
    </lineage>
</organism>
<dbReference type="AlphaFoldDB" id="A0A644VL54"/>
<dbReference type="NCBIfam" id="TIGR02686">
    <property type="entry name" value="relax_trwC"/>
    <property type="match status" value="1"/>
</dbReference>
<keyword evidence="3" id="KW-0347">Helicase</keyword>
<protein>
    <submittedName>
        <fullName evidence="3">ATP-dependent RecD-like DNA helicase</fullName>
        <ecNumber evidence="3">3.6.4.12</ecNumber>
    </submittedName>
</protein>
<dbReference type="Gene3D" id="3.40.50.300">
    <property type="entry name" value="P-loop containing nucleotide triphosphate hydrolases"/>
    <property type="match status" value="2"/>
</dbReference>
<dbReference type="InterPro" id="IPR050534">
    <property type="entry name" value="Coronavir_polyprotein_1ab"/>
</dbReference>
<dbReference type="PANTHER" id="PTHR43788">
    <property type="entry name" value="DNA2/NAM7 HELICASE FAMILY MEMBER"/>
    <property type="match status" value="1"/>
</dbReference>
<feature type="domain" description="TrwC relaxase" evidence="2">
    <location>
        <begin position="13"/>
        <end position="301"/>
    </location>
</feature>
<dbReference type="InterPro" id="IPR014862">
    <property type="entry name" value="TrwC"/>
</dbReference>
<keyword evidence="3" id="KW-0378">Hydrolase</keyword>
<dbReference type="SUPFAM" id="SSF55464">
    <property type="entry name" value="Origin of replication-binding domain, RBD-like"/>
    <property type="match status" value="1"/>
</dbReference>
<dbReference type="GO" id="GO:0003678">
    <property type="term" value="F:DNA helicase activity"/>
    <property type="evidence" value="ECO:0007669"/>
    <property type="project" value="UniProtKB-EC"/>
</dbReference>
<gene>
    <name evidence="3" type="primary">recD2_19</name>
    <name evidence="3" type="ORF">SDC9_38236</name>
</gene>
<feature type="compositionally biased region" description="Basic and acidic residues" evidence="1">
    <location>
        <begin position="1070"/>
        <end position="1115"/>
    </location>
</feature>
<dbReference type="CDD" id="cd17933">
    <property type="entry name" value="DEXSc_RecD-like"/>
    <property type="match status" value="1"/>
</dbReference>
<dbReference type="EC" id="3.6.4.12" evidence="3"/>